<accession>A0A832MNP2</accession>
<dbReference type="EMBL" id="DSQF01000026">
    <property type="protein sequence ID" value="HGZ44348.1"/>
    <property type="molecule type" value="Genomic_DNA"/>
</dbReference>
<dbReference type="CDD" id="cd00158">
    <property type="entry name" value="RHOD"/>
    <property type="match status" value="1"/>
</dbReference>
<dbReference type="InterPro" id="IPR050229">
    <property type="entry name" value="GlpE_sulfurtransferase"/>
</dbReference>
<organism evidence="3">
    <name type="scientific">Eiseniibacteriota bacterium</name>
    <dbReference type="NCBI Taxonomy" id="2212470"/>
    <lineage>
        <taxon>Bacteria</taxon>
        <taxon>Candidatus Eiseniibacteriota</taxon>
    </lineage>
</organism>
<comment type="caution">
    <text evidence="3">The sequence shown here is derived from an EMBL/GenBank/DDBJ whole genome shotgun (WGS) entry which is preliminary data.</text>
</comment>
<evidence type="ECO:0000256" key="1">
    <source>
        <dbReference type="SAM" id="MobiDB-lite"/>
    </source>
</evidence>
<dbReference type="SMART" id="SM00450">
    <property type="entry name" value="RHOD"/>
    <property type="match status" value="1"/>
</dbReference>
<feature type="compositionally biased region" description="Basic and acidic residues" evidence="1">
    <location>
        <begin position="262"/>
        <end position="279"/>
    </location>
</feature>
<sequence>MRAAARRGSACGCCSSGSAPGRAPTRARLPRRRGLALDAQRGERVLEAQHVALRPDPRRVARGRVLEADLARGDRGVAPADLFLAEVARAHRDQRVHRSEREDVHGPRLELALREVAAHDVEQHERHALERVEPAHRLEVGEALAAPVHFAVGREHGVAEGDAARLLAPRHLEVRLVEAQVVVEGADRHRHHLAQRVAVLERLTEVGADDEAVALEHVAEGLGADRVVVRPDSEHAEVGRLGGLLEKLGDERLGGGGRARKGGGEDGGREGRAEADVHAGKASTRRIRLMSRRWKPGPPAGAGALRNARRAAAALALALALASAGALAGCGGAAERTREGAGARPRAGTMSVADAKAFIASHPEALLLDVREPSEWNDDVGHIEGARLVPMGQLTAALPELAGWKDKPVIVVCRVGVRSQRAAQMLAAQGFTQTWNLSGGMVAWRRAGY</sequence>
<evidence type="ECO:0000259" key="2">
    <source>
        <dbReference type="PROSITE" id="PS50206"/>
    </source>
</evidence>
<proteinExistence type="predicted"/>
<name>A0A832MNP2_UNCEI</name>
<dbReference type="Pfam" id="PF00581">
    <property type="entry name" value="Rhodanese"/>
    <property type="match status" value="1"/>
</dbReference>
<dbReference type="Gene3D" id="3.40.250.10">
    <property type="entry name" value="Rhodanese-like domain"/>
    <property type="match status" value="1"/>
</dbReference>
<protein>
    <submittedName>
        <fullName evidence="3">Rhodanese-like domain-containing protein</fullName>
    </submittedName>
</protein>
<dbReference type="SUPFAM" id="SSF52821">
    <property type="entry name" value="Rhodanese/Cell cycle control phosphatase"/>
    <property type="match status" value="1"/>
</dbReference>
<dbReference type="InterPro" id="IPR001763">
    <property type="entry name" value="Rhodanese-like_dom"/>
</dbReference>
<feature type="region of interest" description="Disordered" evidence="1">
    <location>
        <begin position="252"/>
        <end position="282"/>
    </location>
</feature>
<evidence type="ECO:0000313" key="3">
    <source>
        <dbReference type="EMBL" id="HGZ44348.1"/>
    </source>
</evidence>
<gene>
    <name evidence="3" type="ORF">ENR23_13195</name>
</gene>
<dbReference type="PROSITE" id="PS50206">
    <property type="entry name" value="RHODANESE_3"/>
    <property type="match status" value="1"/>
</dbReference>
<dbReference type="PANTHER" id="PTHR43031">
    <property type="entry name" value="FAD-DEPENDENT OXIDOREDUCTASE"/>
    <property type="match status" value="1"/>
</dbReference>
<dbReference type="InterPro" id="IPR036873">
    <property type="entry name" value="Rhodanese-like_dom_sf"/>
</dbReference>
<feature type="domain" description="Rhodanese" evidence="2">
    <location>
        <begin position="361"/>
        <end position="449"/>
    </location>
</feature>
<reference evidence="3" key="1">
    <citation type="journal article" date="2020" name="mSystems">
        <title>Genome- and Community-Level Interaction Insights into Carbon Utilization and Element Cycling Functions of Hydrothermarchaeota in Hydrothermal Sediment.</title>
        <authorList>
            <person name="Zhou Z."/>
            <person name="Liu Y."/>
            <person name="Xu W."/>
            <person name="Pan J."/>
            <person name="Luo Z.H."/>
            <person name="Li M."/>
        </authorList>
    </citation>
    <scope>NUCLEOTIDE SEQUENCE [LARGE SCALE GENOMIC DNA]</scope>
    <source>
        <strain evidence="3">SpSt-381</strain>
    </source>
</reference>
<dbReference type="PANTHER" id="PTHR43031:SF1">
    <property type="entry name" value="PYRIDINE NUCLEOTIDE-DISULPHIDE OXIDOREDUCTASE"/>
    <property type="match status" value="1"/>
</dbReference>
<dbReference type="AlphaFoldDB" id="A0A832MNP2"/>
<feature type="region of interest" description="Disordered" evidence="1">
    <location>
        <begin position="1"/>
        <end position="27"/>
    </location>
</feature>